<accession>A0A392PF80</accession>
<dbReference type="Proteomes" id="UP000265520">
    <property type="component" value="Unassembled WGS sequence"/>
</dbReference>
<dbReference type="AlphaFoldDB" id="A0A392PF80"/>
<dbReference type="EMBL" id="LXQA010148051">
    <property type="protein sequence ID" value="MCI25581.1"/>
    <property type="molecule type" value="Genomic_DNA"/>
</dbReference>
<organism evidence="1 2">
    <name type="scientific">Trifolium medium</name>
    <dbReference type="NCBI Taxonomy" id="97028"/>
    <lineage>
        <taxon>Eukaryota</taxon>
        <taxon>Viridiplantae</taxon>
        <taxon>Streptophyta</taxon>
        <taxon>Embryophyta</taxon>
        <taxon>Tracheophyta</taxon>
        <taxon>Spermatophyta</taxon>
        <taxon>Magnoliopsida</taxon>
        <taxon>eudicotyledons</taxon>
        <taxon>Gunneridae</taxon>
        <taxon>Pentapetalae</taxon>
        <taxon>rosids</taxon>
        <taxon>fabids</taxon>
        <taxon>Fabales</taxon>
        <taxon>Fabaceae</taxon>
        <taxon>Papilionoideae</taxon>
        <taxon>50 kb inversion clade</taxon>
        <taxon>NPAAA clade</taxon>
        <taxon>Hologalegina</taxon>
        <taxon>IRL clade</taxon>
        <taxon>Trifolieae</taxon>
        <taxon>Trifolium</taxon>
    </lineage>
</organism>
<proteinExistence type="predicted"/>
<name>A0A392PF80_9FABA</name>
<keyword evidence="2" id="KW-1185">Reference proteome</keyword>
<dbReference type="EMBL" id="LXQA010072965">
    <property type="protein sequence ID" value="MCI09525.1"/>
    <property type="molecule type" value="Genomic_DNA"/>
</dbReference>
<feature type="non-terminal residue" evidence="1">
    <location>
        <position position="33"/>
    </location>
</feature>
<protein>
    <submittedName>
        <fullName evidence="1">Uncharacterized protein</fullName>
    </submittedName>
</protein>
<evidence type="ECO:0000313" key="2">
    <source>
        <dbReference type="Proteomes" id="UP000265520"/>
    </source>
</evidence>
<reference evidence="1 2" key="1">
    <citation type="journal article" date="2018" name="Front. Plant Sci.">
        <title>Red Clover (Trifolium pratense) and Zigzag Clover (T. medium) - A Picture of Genomic Similarities and Differences.</title>
        <authorList>
            <person name="Dluhosova J."/>
            <person name="Istvanek J."/>
            <person name="Nedelnik J."/>
            <person name="Repkova J."/>
        </authorList>
    </citation>
    <scope>NUCLEOTIDE SEQUENCE [LARGE SCALE GENOMIC DNA]</scope>
    <source>
        <strain evidence="1">10/8</strain>
        <strain evidence="2">cv. 10/8</strain>
        <tissue evidence="1">Leaf</tissue>
    </source>
</reference>
<evidence type="ECO:0000313" key="1">
    <source>
        <dbReference type="EMBL" id="MCI09525.1"/>
    </source>
</evidence>
<sequence>MSLVVLCFIMVVIAMVLEPQLLVIGSTYFCGAK</sequence>
<comment type="caution">
    <text evidence="1">The sequence shown here is derived from an EMBL/GenBank/DDBJ whole genome shotgun (WGS) entry which is preliminary data.</text>
</comment>